<proteinExistence type="predicted"/>
<evidence type="ECO:0000313" key="8">
    <source>
        <dbReference type="EMBL" id="AFD08402.1"/>
    </source>
</evidence>
<feature type="chain" id="PRO_5003614676" description="Peptidoglycan hydrolase" evidence="6">
    <location>
        <begin position="21"/>
        <end position="285"/>
    </location>
</feature>
<accession>H8KX73</accession>
<keyword evidence="3" id="KW-0378">Hydrolase</keyword>
<evidence type="ECO:0000256" key="4">
    <source>
        <dbReference type="ARBA" id="ARBA00032108"/>
    </source>
</evidence>
<dbReference type="OrthoDB" id="977752at2"/>
<dbReference type="eggNOG" id="COG1388">
    <property type="taxonomic scope" value="Bacteria"/>
</dbReference>
<dbReference type="PROSITE" id="PS51782">
    <property type="entry name" value="LYSM"/>
    <property type="match status" value="1"/>
</dbReference>
<dbReference type="eggNOG" id="COG1705">
    <property type="taxonomic scope" value="Bacteria"/>
</dbReference>
<dbReference type="AlphaFoldDB" id="H8KX73"/>
<name>H8KX73_SOLCM</name>
<dbReference type="HOGENOM" id="CLU_013771_1_1_10"/>
<evidence type="ECO:0000256" key="2">
    <source>
        <dbReference type="ARBA" id="ARBA00022638"/>
    </source>
</evidence>
<dbReference type="InterPro" id="IPR036779">
    <property type="entry name" value="LysM_dom_sf"/>
</dbReference>
<protein>
    <recommendedName>
        <fullName evidence="4">Peptidoglycan hydrolase</fullName>
    </recommendedName>
</protein>
<evidence type="ECO:0000256" key="5">
    <source>
        <dbReference type="SAM" id="MobiDB-lite"/>
    </source>
</evidence>
<evidence type="ECO:0000256" key="3">
    <source>
        <dbReference type="ARBA" id="ARBA00022801"/>
    </source>
</evidence>
<dbReference type="GO" id="GO:0042742">
    <property type="term" value="P:defense response to bacterium"/>
    <property type="evidence" value="ECO:0007669"/>
    <property type="project" value="UniProtKB-KW"/>
</dbReference>
<dbReference type="SUPFAM" id="SSF54106">
    <property type="entry name" value="LysM domain"/>
    <property type="match status" value="1"/>
</dbReference>
<dbReference type="GO" id="GO:0031640">
    <property type="term" value="P:killing of cells of another organism"/>
    <property type="evidence" value="ECO:0007669"/>
    <property type="project" value="UniProtKB-KW"/>
</dbReference>
<dbReference type="Pfam" id="PF01476">
    <property type="entry name" value="LysM"/>
    <property type="match status" value="1"/>
</dbReference>
<keyword evidence="9" id="KW-1185">Reference proteome</keyword>
<dbReference type="InterPro" id="IPR051056">
    <property type="entry name" value="Glycosyl_Hydrolase_73"/>
</dbReference>
<dbReference type="InterPro" id="IPR018392">
    <property type="entry name" value="LysM"/>
</dbReference>
<dbReference type="SMART" id="SM00047">
    <property type="entry name" value="LYZ2"/>
    <property type="match status" value="1"/>
</dbReference>
<dbReference type="PANTHER" id="PTHR33308">
    <property type="entry name" value="PEPTIDOGLYCAN HYDROLASE FLGJ"/>
    <property type="match status" value="1"/>
</dbReference>
<dbReference type="PANTHER" id="PTHR33308:SF9">
    <property type="entry name" value="PEPTIDOGLYCAN HYDROLASE FLGJ"/>
    <property type="match status" value="1"/>
</dbReference>
<feature type="signal peptide" evidence="6">
    <location>
        <begin position="1"/>
        <end position="20"/>
    </location>
</feature>
<evidence type="ECO:0000259" key="7">
    <source>
        <dbReference type="PROSITE" id="PS51782"/>
    </source>
</evidence>
<dbReference type="GO" id="GO:0004040">
    <property type="term" value="F:amidase activity"/>
    <property type="evidence" value="ECO:0007669"/>
    <property type="project" value="InterPro"/>
</dbReference>
<dbReference type="InterPro" id="IPR002901">
    <property type="entry name" value="MGlyc_endo_b_GlcNAc-like_dom"/>
</dbReference>
<reference evidence="8" key="1">
    <citation type="submission" date="2012-02" db="EMBL/GenBank/DDBJ databases">
        <title>The complete genome of Solitalea canadensis DSM 3403.</title>
        <authorList>
            <consortium name="US DOE Joint Genome Institute (JGI-PGF)"/>
            <person name="Lucas S."/>
            <person name="Copeland A."/>
            <person name="Lapidus A."/>
            <person name="Glavina del Rio T."/>
            <person name="Dalin E."/>
            <person name="Tice H."/>
            <person name="Bruce D."/>
            <person name="Goodwin L."/>
            <person name="Pitluck S."/>
            <person name="Peters L."/>
            <person name="Ovchinnikova G."/>
            <person name="Lu M."/>
            <person name="Kyrpides N."/>
            <person name="Mavromatis K."/>
            <person name="Ivanova N."/>
            <person name="Brettin T."/>
            <person name="Detter J.C."/>
            <person name="Han C."/>
            <person name="Larimer F."/>
            <person name="Land M."/>
            <person name="Hauser L."/>
            <person name="Markowitz V."/>
            <person name="Cheng J.-F."/>
            <person name="Hugenholtz P."/>
            <person name="Woyke T."/>
            <person name="Wu D."/>
            <person name="Spring S."/>
            <person name="Schroeder M."/>
            <person name="Kopitz M."/>
            <person name="Brambilla E."/>
            <person name="Klenk H.-P."/>
            <person name="Eisen J.A."/>
        </authorList>
    </citation>
    <scope>NUCLEOTIDE SEQUENCE</scope>
    <source>
        <strain evidence="8">DSM 3403</strain>
    </source>
</reference>
<evidence type="ECO:0000256" key="6">
    <source>
        <dbReference type="SAM" id="SignalP"/>
    </source>
</evidence>
<evidence type="ECO:0000256" key="1">
    <source>
        <dbReference type="ARBA" id="ARBA00022529"/>
    </source>
</evidence>
<dbReference type="CDD" id="cd00118">
    <property type="entry name" value="LysM"/>
    <property type="match status" value="1"/>
</dbReference>
<dbReference type="Gene3D" id="3.10.350.10">
    <property type="entry name" value="LysM domain"/>
    <property type="match status" value="1"/>
</dbReference>
<dbReference type="Proteomes" id="UP000007590">
    <property type="component" value="Chromosome"/>
</dbReference>
<dbReference type="PROSITE" id="PS51257">
    <property type="entry name" value="PROKAR_LIPOPROTEIN"/>
    <property type="match status" value="1"/>
</dbReference>
<feature type="domain" description="LysM" evidence="7">
    <location>
        <begin position="240"/>
        <end position="283"/>
    </location>
</feature>
<feature type="region of interest" description="Disordered" evidence="5">
    <location>
        <begin position="30"/>
        <end position="50"/>
    </location>
</feature>
<sequence length="285" mass="31594">MNNWKIFTLCIITLSLASCSASKTSVNSQSKASVTSSSAGGGSVTSYPKSNSTQQYINKYKQIAVEEMRRTGIPASITLAQGIFESASGNSDLAIKANNHFGVKCTSDWNGETYHKDDDKPNECFRKYPHAEGSFHDHSQFLQRPRYASLFKLDPADYKGWANGLKAAGYATNPQYGPKLIELIERYELNKFDKAGQKDMVVASTNRGSLYFEQKPVNEEGYVKKTASVPSIVEEVVPEGFYRVKAGDTLYGIAKKFNVKVENIVTWNSLESYSIEVGQKLKVSK</sequence>
<keyword evidence="6" id="KW-0732">Signal</keyword>
<dbReference type="Pfam" id="PF01832">
    <property type="entry name" value="Glucosaminidase"/>
    <property type="match status" value="1"/>
</dbReference>
<keyword evidence="1" id="KW-0929">Antimicrobial</keyword>
<evidence type="ECO:0000313" key="9">
    <source>
        <dbReference type="Proteomes" id="UP000007590"/>
    </source>
</evidence>
<dbReference type="KEGG" id="scn:Solca_3395"/>
<dbReference type="Gene3D" id="1.10.530.10">
    <property type="match status" value="1"/>
</dbReference>
<organism evidence="8 9">
    <name type="scientific">Solitalea canadensis (strain ATCC 29591 / DSM 3403 / JCM 21819 / LMG 8368 / NBRC 15130 / NCIMB 12057 / USAM 9D)</name>
    <name type="common">Flexibacter canadensis</name>
    <dbReference type="NCBI Taxonomy" id="929556"/>
    <lineage>
        <taxon>Bacteria</taxon>
        <taxon>Pseudomonadati</taxon>
        <taxon>Bacteroidota</taxon>
        <taxon>Sphingobacteriia</taxon>
        <taxon>Sphingobacteriales</taxon>
        <taxon>Sphingobacteriaceae</taxon>
        <taxon>Solitalea</taxon>
    </lineage>
</organism>
<dbReference type="STRING" id="929556.Solca_3395"/>
<dbReference type="SMART" id="SM00257">
    <property type="entry name" value="LysM"/>
    <property type="match status" value="1"/>
</dbReference>
<dbReference type="RefSeq" id="WP_014681625.1">
    <property type="nucleotide sequence ID" value="NC_017770.1"/>
</dbReference>
<gene>
    <name evidence="8" type="ordered locus">Solca_3395</name>
</gene>
<dbReference type="EMBL" id="CP003349">
    <property type="protein sequence ID" value="AFD08402.1"/>
    <property type="molecule type" value="Genomic_DNA"/>
</dbReference>
<keyword evidence="2" id="KW-0081">Bacteriolytic enzyme</keyword>